<comment type="caution">
    <text evidence="1">The sequence shown here is derived from an EMBL/GenBank/DDBJ whole genome shotgun (WGS) entry which is preliminary data.</text>
</comment>
<dbReference type="RefSeq" id="WP_088473112.1">
    <property type="nucleotide sequence ID" value="NZ_NISJ01000006.1"/>
</dbReference>
<organism evidence="1 2">
    <name type="scientific">Sphingopyxis witflariensis</name>
    <dbReference type="NCBI Taxonomy" id="173675"/>
    <lineage>
        <taxon>Bacteria</taxon>
        <taxon>Pseudomonadati</taxon>
        <taxon>Pseudomonadota</taxon>
        <taxon>Alphaproteobacteria</taxon>
        <taxon>Sphingomonadales</taxon>
        <taxon>Sphingomonadaceae</taxon>
        <taxon>Sphingopyxis</taxon>
    </lineage>
</organism>
<dbReference type="EMBL" id="NISJ01000006">
    <property type="protein sequence ID" value="OWQ96367.1"/>
    <property type="molecule type" value="Genomic_DNA"/>
</dbReference>
<keyword evidence="2" id="KW-1185">Reference proteome</keyword>
<sequence length="101" mass="11368">MSENPAQKQSVERLPDQRSSMITDELNKVLAMLKGACPEDAIISFDFDGRLHVHIDVRNFEDLLKVEGLLPVLGGGIFRDVTRGDTPHHPFHHRLSAIVDR</sequence>
<evidence type="ECO:0000313" key="1">
    <source>
        <dbReference type="EMBL" id="OWQ96367.1"/>
    </source>
</evidence>
<protein>
    <submittedName>
        <fullName evidence="1">Uncharacterized protein</fullName>
    </submittedName>
</protein>
<proteinExistence type="predicted"/>
<reference evidence="1 2" key="1">
    <citation type="journal article" date="2002" name="Int. J. Syst. Evol. Microbiol.">
        <title>Sphingopyxis witflariensis sp. nov., isolated from activated sludge.</title>
        <authorList>
            <person name="Kampfer P."/>
            <person name="Witzenberger R."/>
            <person name="Denner E.B."/>
            <person name="Busse H.J."/>
            <person name="Neef A."/>
        </authorList>
    </citation>
    <scope>NUCLEOTIDE SEQUENCE [LARGE SCALE GENOMIC DNA]</scope>
    <source>
        <strain evidence="1 2">DSM 14551</strain>
    </source>
</reference>
<gene>
    <name evidence="1" type="ORF">CDQ91_12775</name>
</gene>
<dbReference type="Proteomes" id="UP000197097">
    <property type="component" value="Unassembled WGS sequence"/>
</dbReference>
<evidence type="ECO:0000313" key="2">
    <source>
        <dbReference type="Proteomes" id="UP000197097"/>
    </source>
</evidence>
<dbReference type="AlphaFoldDB" id="A0A246JTV9"/>
<dbReference type="OrthoDB" id="7506278at2"/>
<accession>A0A246JTV9</accession>
<name>A0A246JTV9_9SPHN</name>